<feature type="region of interest" description="Disordered" evidence="1">
    <location>
        <begin position="80"/>
        <end position="119"/>
    </location>
</feature>
<dbReference type="OrthoDB" id="406838at2759"/>
<dbReference type="AlphaFoldDB" id="A0A6G1KL80"/>
<evidence type="ECO:0000313" key="3">
    <source>
        <dbReference type="EMBL" id="KAF2713383.1"/>
    </source>
</evidence>
<sequence>MDTISTEKPPPLHNAIKKTDGPMTESSTLSPRPWWRRYWIVLLGMACLVIFGIIFGAVYGVKHASQKNSTTLSPQVQFINQSRSSATPTSVGTSFNSTSAPRPRPRPTPTPTLTLTPLPSTMTSLLPPAESKVPRHIGAAAGASSPLVMWDLRDNGRLWALEYGGYWQEYTSGRFLVAPVTIATKDEVLRMAFSIDAYSGHIVYMFFADGHWKQDTWHELVTDFQFKARPTVVGRSTNKVDVFNIDTEGRAFTVSYDGSSWGEWIEIASGLVGDLSATSWDEDRIDVFGKYGNNNHILHGWWTPADGWTKEFEDLGDAASDYWQTEPDTGSPLAVSWRTSAGDSVIDVFMSEQSTYHKLYTNGVWVNWEIMSASHEGYEFPDTQSLVIGDLEPEGSPLAHLISRGTDNCIHYSQFNGTQWGSWDFLWCGDYTSEDEYPTQYMPTFAVKRSNGKVDFVATDLEGDFILYEAPKPPQPPDEVRWSNDNWEKLGHGA</sequence>
<keyword evidence="2" id="KW-1133">Transmembrane helix</keyword>
<gene>
    <name evidence="3" type="ORF">K504DRAFT_530374</name>
</gene>
<evidence type="ECO:0008006" key="5">
    <source>
        <dbReference type="Google" id="ProtNLM"/>
    </source>
</evidence>
<keyword evidence="4" id="KW-1185">Reference proteome</keyword>
<accession>A0A6G1KL80</accession>
<reference evidence="3" key="1">
    <citation type="journal article" date="2020" name="Stud. Mycol.">
        <title>101 Dothideomycetes genomes: a test case for predicting lifestyles and emergence of pathogens.</title>
        <authorList>
            <person name="Haridas S."/>
            <person name="Albert R."/>
            <person name="Binder M."/>
            <person name="Bloem J."/>
            <person name="Labutti K."/>
            <person name="Salamov A."/>
            <person name="Andreopoulos B."/>
            <person name="Baker S."/>
            <person name="Barry K."/>
            <person name="Bills G."/>
            <person name="Bluhm B."/>
            <person name="Cannon C."/>
            <person name="Castanera R."/>
            <person name="Culley D."/>
            <person name="Daum C."/>
            <person name="Ezra D."/>
            <person name="Gonzalez J."/>
            <person name="Henrissat B."/>
            <person name="Kuo A."/>
            <person name="Liang C."/>
            <person name="Lipzen A."/>
            <person name="Lutzoni F."/>
            <person name="Magnuson J."/>
            <person name="Mondo S."/>
            <person name="Nolan M."/>
            <person name="Ohm R."/>
            <person name="Pangilinan J."/>
            <person name="Park H.-J."/>
            <person name="Ramirez L."/>
            <person name="Alfaro M."/>
            <person name="Sun H."/>
            <person name="Tritt A."/>
            <person name="Yoshinaga Y."/>
            <person name="Zwiers L.-H."/>
            <person name="Turgeon B."/>
            <person name="Goodwin S."/>
            <person name="Spatafora J."/>
            <person name="Crous P."/>
            <person name="Grigoriev I."/>
        </authorList>
    </citation>
    <scope>NUCLEOTIDE SEQUENCE</scope>
    <source>
        <strain evidence="3">CBS 279.74</strain>
    </source>
</reference>
<feature type="region of interest" description="Disordered" evidence="1">
    <location>
        <begin position="1"/>
        <end position="29"/>
    </location>
</feature>
<evidence type="ECO:0000256" key="2">
    <source>
        <dbReference type="SAM" id="Phobius"/>
    </source>
</evidence>
<feature type="compositionally biased region" description="Basic and acidic residues" evidence="1">
    <location>
        <begin position="478"/>
        <end position="494"/>
    </location>
</feature>
<protein>
    <recommendedName>
        <fullName evidence="5">Fucose-specific lectin</fullName>
    </recommendedName>
</protein>
<feature type="transmembrane region" description="Helical" evidence="2">
    <location>
        <begin position="38"/>
        <end position="61"/>
    </location>
</feature>
<organism evidence="3 4">
    <name type="scientific">Pleomassaria siparia CBS 279.74</name>
    <dbReference type="NCBI Taxonomy" id="1314801"/>
    <lineage>
        <taxon>Eukaryota</taxon>
        <taxon>Fungi</taxon>
        <taxon>Dikarya</taxon>
        <taxon>Ascomycota</taxon>
        <taxon>Pezizomycotina</taxon>
        <taxon>Dothideomycetes</taxon>
        <taxon>Pleosporomycetidae</taxon>
        <taxon>Pleosporales</taxon>
        <taxon>Pleomassariaceae</taxon>
        <taxon>Pleomassaria</taxon>
    </lineage>
</organism>
<proteinExistence type="predicted"/>
<dbReference type="Proteomes" id="UP000799428">
    <property type="component" value="Unassembled WGS sequence"/>
</dbReference>
<dbReference type="SUPFAM" id="SSF89372">
    <property type="entry name" value="Fucose-specific lectin"/>
    <property type="match status" value="2"/>
</dbReference>
<dbReference type="EMBL" id="MU005765">
    <property type="protein sequence ID" value="KAF2713383.1"/>
    <property type="molecule type" value="Genomic_DNA"/>
</dbReference>
<evidence type="ECO:0000256" key="1">
    <source>
        <dbReference type="SAM" id="MobiDB-lite"/>
    </source>
</evidence>
<dbReference type="Gene3D" id="2.120.10.70">
    <property type="entry name" value="Fucose-specific lectin"/>
    <property type="match status" value="1"/>
</dbReference>
<evidence type="ECO:0000313" key="4">
    <source>
        <dbReference type="Proteomes" id="UP000799428"/>
    </source>
</evidence>
<feature type="compositionally biased region" description="Polar residues" evidence="1">
    <location>
        <begin position="80"/>
        <end position="96"/>
    </location>
</feature>
<keyword evidence="2" id="KW-0472">Membrane</keyword>
<feature type="region of interest" description="Disordered" evidence="1">
    <location>
        <begin position="471"/>
        <end position="494"/>
    </location>
</feature>
<name>A0A6G1KL80_9PLEO</name>
<keyword evidence="2" id="KW-0812">Transmembrane</keyword>